<feature type="domain" description="Fibronectin type-III" evidence="6">
    <location>
        <begin position="609"/>
        <end position="699"/>
    </location>
</feature>
<dbReference type="PROSITE" id="PS50835">
    <property type="entry name" value="IG_LIKE"/>
    <property type="match status" value="1"/>
</dbReference>
<proteinExistence type="predicted"/>
<name>A0AA35QS60_GEOBA</name>
<feature type="region of interest" description="Disordered" evidence="2">
    <location>
        <begin position="398"/>
        <end position="424"/>
    </location>
</feature>
<dbReference type="CDD" id="cd00096">
    <property type="entry name" value="Ig"/>
    <property type="match status" value="1"/>
</dbReference>
<dbReference type="Pfam" id="PF13895">
    <property type="entry name" value="Ig_2"/>
    <property type="match status" value="1"/>
</dbReference>
<feature type="domain" description="Fibronectin type-III" evidence="6">
    <location>
        <begin position="520"/>
        <end position="608"/>
    </location>
</feature>
<evidence type="ECO:0000259" key="6">
    <source>
        <dbReference type="PROSITE" id="PS50853"/>
    </source>
</evidence>
<evidence type="ECO:0000259" key="5">
    <source>
        <dbReference type="PROSITE" id="PS50835"/>
    </source>
</evidence>
<dbReference type="InterPro" id="IPR050991">
    <property type="entry name" value="ECM_Regulatory_Proteins"/>
</dbReference>
<keyword evidence="3" id="KW-0812">Transmembrane</keyword>
<evidence type="ECO:0000256" key="2">
    <source>
        <dbReference type="SAM" id="MobiDB-lite"/>
    </source>
</evidence>
<dbReference type="PANTHER" id="PTHR46708:SF2">
    <property type="entry name" value="FIBRONECTIN TYPE-III DOMAIN-CONTAINING PROTEIN"/>
    <property type="match status" value="1"/>
</dbReference>
<evidence type="ECO:0000256" key="1">
    <source>
        <dbReference type="ARBA" id="ARBA00022737"/>
    </source>
</evidence>
<feature type="transmembrane region" description="Helical" evidence="3">
    <location>
        <begin position="707"/>
        <end position="735"/>
    </location>
</feature>
<dbReference type="PROSITE" id="PS50853">
    <property type="entry name" value="FN3"/>
    <property type="match status" value="5"/>
</dbReference>
<dbReference type="InterPro" id="IPR036116">
    <property type="entry name" value="FN3_sf"/>
</dbReference>
<dbReference type="InterPro" id="IPR013783">
    <property type="entry name" value="Ig-like_fold"/>
</dbReference>
<feature type="domain" description="Fibronectin type-III" evidence="6">
    <location>
        <begin position="235"/>
        <end position="317"/>
    </location>
</feature>
<evidence type="ECO:0000256" key="3">
    <source>
        <dbReference type="SAM" id="Phobius"/>
    </source>
</evidence>
<dbReference type="AlphaFoldDB" id="A0AA35QS60"/>
<dbReference type="SUPFAM" id="SSF49265">
    <property type="entry name" value="Fibronectin type III"/>
    <property type="match status" value="4"/>
</dbReference>
<evidence type="ECO:0000313" key="8">
    <source>
        <dbReference type="Proteomes" id="UP001174909"/>
    </source>
</evidence>
<reference evidence="7" key="1">
    <citation type="submission" date="2023-03" db="EMBL/GenBank/DDBJ databases">
        <authorList>
            <person name="Steffen K."/>
            <person name="Cardenas P."/>
        </authorList>
    </citation>
    <scope>NUCLEOTIDE SEQUENCE</scope>
</reference>
<accession>A0AA35QS60</accession>
<organism evidence="7 8">
    <name type="scientific">Geodia barretti</name>
    <name type="common">Barrett's horny sponge</name>
    <dbReference type="NCBI Taxonomy" id="519541"/>
    <lineage>
        <taxon>Eukaryota</taxon>
        <taxon>Metazoa</taxon>
        <taxon>Porifera</taxon>
        <taxon>Demospongiae</taxon>
        <taxon>Heteroscleromorpha</taxon>
        <taxon>Tetractinellida</taxon>
        <taxon>Astrophorina</taxon>
        <taxon>Geodiidae</taxon>
        <taxon>Geodia</taxon>
    </lineage>
</organism>
<dbReference type="Pfam" id="PF00041">
    <property type="entry name" value="fn3"/>
    <property type="match status" value="5"/>
</dbReference>
<dbReference type="FunFam" id="2.60.40.10:FF:000360">
    <property type="entry name" value="Sidekick cell adhesion molecule 2"/>
    <property type="match status" value="1"/>
</dbReference>
<feature type="chain" id="PRO_5041303194" evidence="4">
    <location>
        <begin position="23"/>
        <end position="819"/>
    </location>
</feature>
<dbReference type="SUPFAM" id="SSF48726">
    <property type="entry name" value="Immunoglobulin"/>
    <property type="match status" value="1"/>
</dbReference>
<dbReference type="Gene3D" id="2.60.40.10">
    <property type="entry name" value="Immunoglobulins"/>
    <property type="match status" value="6"/>
</dbReference>
<dbReference type="EMBL" id="CASHTH010000030">
    <property type="protein sequence ID" value="CAI7989307.1"/>
    <property type="molecule type" value="Genomic_DNA"/>
</dbReference>
<feature type="domain" description="Ig-like" evidence="5">
    <location>
        <begin position="153"/>
        <end position="229"/>
    </location>
</feature>
<keyword evidence="3" id="KW-0472">Membrane</keyword>
<keyword evidence="4" id="KW-0732">Signal</keyword>
<dbReference type="CDD" id="cd00063">
    <property type="entry name" value="FN3"/>
    <property type="match status" value="5"/>
</dbReference>
<feature type="signal peptide" evidence="4">
    <location>
        <begin position="1"/>
        <end position="22"/>
    </location>
</feature>
<keyword evidence="1" id="KW-0677">Repeat</keyword>
<evidence type="ECO:0000313" key="7">
    <source>
        <dbReference type="EMBL" id="CAI7989307.1"/>
    </source>
</evidence>
<dbReference type="Proteomes" id="UP001174909">
    <property type="component" value="Unassembled WGS sequence"/>
</dbReference>
<keyword evidence="8" id="KW-1185">Reference proteome</keyword>
<dbReference type="SMART" id="SM00060">
    <property type="entry name" value="FN3"/>
    <property type="match status" value="5"/>
</dbReference>
<gene>
    <name evidence="7" type="ORF">GBAR_LOCUS179</name>
</gene>
<dbReference type="PANTHER" id="PTHR46708">
    <property type="entry name" value="TENASCIN"/>
    <property type="match status" value="1"/>
</dbReference>
<dbReference type="InterPro" id="IPR003961">
    <property type="entry name" value="FN3_dom"/>
</dbReference>
<evidence type="ECO:0000256" key="4">
    <source>
        <dbReference type="SAM" id="SignalP"/>
    </source>
</evidence>
<feature type="domain" description="Fibronectin type-III" evidence="6">
    <location>
        <begin position="422"/>
        <end position="517"/>
    </location>
</feature>
<sequence length="819" mass="86421">MKLTIALCSSLFFSLYALEANCQSASHVSFMGLDLADHSYIDFGKKSTDCIQCHTDVNTCCSSSQGPDRGDWYFPNGSRLPFEGQGDIFERRADQRVDLCRRVDSSPPQPGIYRCDIPIIIRSGEQLSVHVGVYGGNDGGNVVIPGGLTWSVGDDSRSFILTCISTGGPATTVTWTRDSTTVTQGNQTVLNDPVTALYTHTLTVTGALGGVYTCTVANNKPSRAAVNITIGGIAAPTNVRAVQEDPTSILVSWAPSIHATCYRILYTTGGNSYSVKIAGGSSNTYILTGLKNGETYSVSIFAIGQDSPSETVAAKDVGLVPNQPRVSVQDVSATSISLSWSVPSDSVVTSYEVVWQRDTSGDCPIEDQGSSTLTGGSTSHDLLGLEESSRYTVTLTASNEAGSSDHSDPVTETTDTAAPSAPPGSIVATIHASTSIGLHWEPVECIHRNGRIVGHSVRYEEVDSGSAGTQYVPGGSVTQTTILELKQTTEYSIQVAAVNSVGTGVYSEPVTCITRHIASSPTDVRAIQEGVASIRVSWIPPSPLGDTIGYSISFTAGNNTSTVNISGGSSDGYHLTSLTNGVTYSVTITALSKDLPSNATVLEVTLVPLPGQPTVSVNAITATSISLSWSIPSDSVVTSYEVVWEEAGTETGTSSERLNATKYTIKQLDFSTIYNTTVGAKNIAGTTNSLPIIISTIPDSTCDKAEAIIIGGVVGSLLFVLATAATTIVLVSLVLKHRRTVSPVLRRRVDHSMYRNTVDGASPKPPREPTYVEPEVIGTVGNEAYDVVGQTRRKVTAYDMVHINKDSSPPSSTPVTGHL</sequence>
<comment type="caution">
    <text evidence="7">The sequence shown here is derived from an EMBL/GenBank/DDBJ whole genome shotgun (WGS) entry which is preliminary data.</text>
</comment>
<keyword evidence="3" id="KW-1133">Transmembrane helix</keyword>
<dbReference type="InterPro" id="IPR007110">
    <property type="entry name" value="Ig-like_dom"/>
</dbReference>
<feature type="domain" description="Fibronectin type-III" evidence="6">
    <location>
        <begin position="320"/>
        <end position="417"/>
    </location>
</feature>
<dbReference type="InterPro" id="IPR036179">
    <property type="entry name" value="Ig-like_dom_sf"/>
</dbReference>
<protein>
    <submittedName>
        <fullName evidence="7">Tyrosine-protein phosphatase Lar</fullName>
    </submittedName>
</protein>